<evidence type="ECO:0008006" key="3">
    <source>
        <dbReference type="Google" id="ProtNLM"/>
    </source>
</evidence>
<gene>
    <name evidence="1" type="ORF">LY79DRAFT_559836</name>
</gene>
<dbReference type="AlphaFoldDB" id="A0AAD8PVX3"/>
<reference evidence="1" key="1">
    <citation type="submission" date="2021-06" db="EMBL/GenBank/DDBJ databases">
        <title>Comparative genomics, transcriptomics and evolutionary studies reveal genomic signatures of adaptation to plant cell wall in hemibiotrophic fungi.</title>
        <authorList>
            <consortium name="DOE Joint Genome Institute"/>
            <person name="Baroncelli R."/>
            <person name="Diaz J.F."/>
            <person name="Benocci T."/>
            <person name="Peng M."/>
            <person name="Battaglia E."/>
            <person name="Haridas S."/>
            <person name="Andreopoulos W."/>
            <person name="Labutti K."/>
            <person name="Pangilinan J."/>
            <person name="Floch G.L."/>
            <person name="Makela M.R."/>
            <person name="Henrissat B."/>
            <person name="Grigoriev I.V."/>
            <person name="Crouch J.A."/>
            <person name="De Vries R.P."/>
            <person name="Sukno S.A."/>
            <person name="Thon M.R."/>
        </authorList>
    </citation>
    <scope>NUCLEOTIDE SEQUENCE</scope>
    <source>
        <strain evidence="1">CBS 125086</strain>
    </source>
</reference>
<keyword evidence="2" id="KW-1185">Reference proteome</keyword>
<dbReference type="Proteomes" id="UP001230504">
    <property type="component" value="Unassembled WGS sequence"/>
</dbReference>
<sequence length="480" mass="51699">MPQALQQQSQDLSIRLVSPPTRLYGGSVVLGHVVRSSHIVAPSATVLVRLLGRAKAKLVVSHGNSTSYYRSRFDFWPDAAAVRKVLHRGPVHIAPGAGEHHTWAFALTLPTHTDDGFINAASASSEREACFLRPPAGGAGQIPATPLPGSFYLDGRGYSKKWHAFVEYWIEAELSVQGKGAVARAVLPIRVFSPPTPAPPITNFGLAPRTIPGWVASQRLFPGMEDAQLSFKQKTHKFFGSSKVPAFHFTLDVRPPTVIQMGNDASVPFLMQLIPNGERTTDAIRDVPQTVIIQSMKLELQSTNDIVCPGSLYPHEAGTTLTKCIARVDGFYPQGHHIVLPSGAEEEPLDLGAVLNLRVDALGRVLHGAGEWRESIGRAVEPTFVTYCIKVQHTLHWKIQLSVAGESWKCEGAQMLRILAPCEDMASGRAETSAMAALSLAPPPPAFEEVPAYGGPSEAAPAYEKVVGDGEDRLAAGGKS</sequence>
<dbReference type="GeneID" id="85442523"/>
<comment type="caution">
    <text evidence="1">The sequence shown here is derived from an EMBL/GenBank/DDBJ whole genome shotgun (WGS) entry which is preliminary data.</text>
</comment>
<organism evidence="1 2">
    <name type="scientific">Colletotrichum navitas</name>
    <dbReference type="NCBI Taxonomy" id="681940"/>
    <lineage>
        <taxon>Eukaryota</taxon>
        <taxon>Fungi</taxon>
        <taxon>Dikarya</taxon>
        <taxon>Ascomycota</taxon>
        <taxon>Pezizomycotina</taxon>
        <taxon>Sordariomycetes</taxon>
        <taxon>Hypocreomycetidae</taxon>
        <taxon>Glomerellales</taxon>
        <taxon>Glomerellaceae</taxon>
        <taxon>Colletotrichum</taxon>
        <taxon>Colletotrichum graminicola species complex</taxon>
    </lineage>
</organism>
<protein>
    <recommendedName>
        <fullName evidence="3">Arrestin-like N-terminal domain-containing protein</fullName>
    </recommendedName>
</protein>
<accession>A0AAD8PVX3</accession>
<proteinExistence type="predicted"/>
<evidence type="ECO:0000313" key="2">
    <source>
        <dbReference type="Proteomes" id="UP001230504"/>
    </source>
</evidence>
<evidence type="ECO:0000313" key="1">
    <source>
        <dbReference type="EMBL" id="KAK1584939.1"/>
    </source>
</evidence>
<dbReference type="EMBL" id="JAHLJV010000049">
    <property type="protein sequence ID" value="KAK1584939.1"/>
    <property type="molecule type" value="Genomic_DNA"/>
</dbReference>
<name>A0AAD8PVX3_9PEZI</name>
<dbReference type="RefSeq" id="XP_060411995.1">
    <property type="nucleotide sequence ID" value="XM_060558283.1"/>
</dbReference>